<dbReference type="Gene3D" id="3.30.2310.20">
    <property type="entry name" value="RelE-like"/>
    <property type="match status" value="1"/>
</dbReference>
<dbReference type="Proteomes" id="UP000037854">
    <property type="component" value="Unassembled WGS sequence"/>
</dbReference>
<organism evidence="2 3">
    <name type="scientific">Oceanobacillus caeni</name>
    <dbReference type="NCBI Taxonomy" id="405946"/>
    <lineage>
        <taxon>Bacteria</taxon>
        <taxon>Bacillati</taxon>
        <taxon>Bacillota</taxon>
        <taxon>Bacilli</taxon>
        <taxon>Bacillales</taxon>
        <taxon>Bacillaceae</taxon>
        <taxon>Oceanobacillus</taxon>
    </lineage>
</organism>
<dbReference type="EMBL" id="LGTK01000086">
    <property type="protein sequence ID" value="KPH71223.1"/>
    <property type="molecule type" value="Genomic_DNA"/>
</dbReference>
<reference evidence="2 3" key="1">
    <citation type="submission" date="2015-07" db="EMBL/GenBank/DDBJ databases">
        <title>High-quality draft genome sequence of Oceanobacillus caeni HM6, a bacillus isolated from a human feces.</title>
        <authorList>
            <person name="Kumar J."/>
            <person name="Verma M.K."/>
            <person name="Pandey R."/>
            <person name="Bhambi M."/>
            <person name="Chauhan N."/>
        </authorList>
    </citation>
    <scope>NUCLEOTIDE SEQUENCE [LARGE SCALE GENOMIC DNA]</scope>
    <source>
        <strain evidence="2 3">HM6</strain>
    </source>
</reference>
<name>A0ABR5MFU5_9BACI</name>
<keyword evidence="3" id="KW-1185">Reference proteome</keyword>
<comment type="caution">
    <text evidence="2">The sequence shown here is derived from an EMBL/GenBank/DDBJ whole genome shotgun (WGS) entry which is preliminary data.</text>
</comment>
<evidence type="ECO:0000313" key="3">
    <source>
        <dbReference type="Proteomes" id="UP000037854"/>
    </source>
</evidence>
<protein>
    <submittedName>
        <fullName evidence="2">Toxin RelE</fullName>
    </submittedName>
</protein>
<dbReference type="InterPro" id="IPR007712">
    <property type="entry name" value="RelE/ParE_toxin"/>
</dbReference>
<dbReference type="InterPro" id="IPR035093">
    <property type="entry name" value="RelE/ParE_toxin_dom_sf"/>
</dbReference>
<dbReference type="Pfam" id="PF05016">
    <property type="entry name" value="ParE_toxin"/>
    <property type="match status" value="1"/>
</dbReference>
<evidence type="ECO:0000256" key="1">
    <source>
        <dbReference type="ARBA" id="ARBA00022649"/>
    </source>
</evidence>
<keyword evidence="1" id="KW-1277">Toxin-antitoxin system</keyword>
<dbReference type="RefSeq" id="WP_060669186.1">
    <property type="nucleotide sequence ID" value="NZ_JAHHXM010000026.1"/>
</dbReference>
<evidence type="ECO:0000313" key="2">
    <source>
        <dbReference type="EMBL" id="KPH71223.1"/>
    </source>
</evidence>
<gene>
    <name evidence="2" type="ORF">AFL42_15930</name>
</gene>
<accession>A0ABR5MFU5</accession>
<proteinExistence type="predicted"/>
<sequence>MCQLRINPLAKQDLFDIREYITKELDNPGAGVDTIENIMGCYEKLKGFPMLGIELSSKMDVPTDYRYLICGNYLVFYKLDKVYVSIYRILYSKRDYIKILLGEEKGEMNSE</sequence>